<protein>
    <submittedName>
        <fullName evidence="2">Uncharacterized protein</fullName>
    </submittedName>
</protein>
<feature type="non-terminal residue" evidence="2">
    <location>
        <position position="1"/>
    </location>
</feature>
<reference evidence="2" key="2">
    <citation type="submission" date="2021-10" db="EMBL/GenBank/DDBJ databases">
        <title>Phylogenomics reveals ancestral predisposition of the termite-cultivated fungus Termitomyces towards a domesticated lifestyle.</title>
        <authorList>
            <person name="Auxier B."/>
            <person name="Grum-Grzhimaylo A."/>
            <person name="Cardenas M.E."/>
            <person name="Lodge J.D."/>
            <person name="Laessoe T."/>
            <person name="Pedersen O."/>
            <person name="Smith M.E."/>
            <person name="Kuyper T.W."/>
            <person name="Franco-Molano E.A."/>
            <person name="Baroni T.J."/>
            <person name="Aanen D.K."/>
        </authorList>
    </citation>
    <scope>NUCLEOTIDE SEQUENCE</scope>
    <source>
        <strain evidence="2">AP01</strain>
        <tissue evidence="2">Mycelium</tissue>
    </source>
</reference>
<dbReference type="OrthoDB" id="3187773at2759"/>
<reference evidence="2" key="1">
    <citation type="submission" date="2020-07" db="EMBL/GenBank/DDBJ databases">
        <authorList>
            <person name="Nieuwenhuis M."/>
            <person name="Van De Peppel L.J.J."/>
        </authorList>
    </citation>
    <scope>NUCLEOTIDE SEQUENCE</scope>
    <source>
        <strain evidence="2">AP01</strain>
        <tissue evidence="2">Mycelium</tissue>
    </source>
</reference>
<dbReference type="InterPro" id="IPR041078">
    <property type="entry name" value="Plavaka"/>
</dbReference>
<feature type="coiled-coil region" evidence="1">
    <location>
        <begin position="510"/>
        <end position="553"/>
    </location>
</feature>
<accession>A0A9P7FZF2</accession>
<gene>
    <name evidence="2" type="ORF">DXG03_000990</name>
</gene>
<comment type="caution">
    <text evidence="2">The sequence shown here is derived from an EMBL/GenBank/DDBJ whole genome shotgun (WGS) entry which is preliminary data.</text>
</comment>
<name>A0A9P7FZF2_9AGAR</name>
<proteinExistence type="predicted"/>
<dbReference type="EMBL" id="JABCKV010001152">
    <property type="protein sequence ID" value="KAG5640131.1"/>
    <property type="molecule type" value="Genomic_DNA"/>
</dbReference>
<evidence type="ECO:0000313" key="2">
    <source>
        <dbReference type="EMBL" id="KAG5640131.1"/>
    </source>
</evidence>
<sequence length="558" mass="63389">MADFLYRRVEMSATNIDELFDLWALSMTEHDDFGPFSSYKHMYEAINATKLVGPNEPAWKSAVEVWYRDPDIVIRNMLDNPEFDGSFDYTPYIRRDSNGARTWSDFMSGNYAWKHAWTGDDSKALMKVYLSAIAGHVPAEMVQAISAFMDACYIVRREDITEASLNELEAAVRRFHHHREIFRTTGVRPTGFNLPRQHALSHYRHHIEQFGAPNGLCSTITESRHITAVKKPWRRSNRYEALGQMLLTNQRLDKLAASRADFVSRNMLKPTCLPPPTPLIQDLIEGQLGDDDAGPIDEYVTGNVSSRAYPRDLDELAAAINQPQLPDLLRRFLFDQLNKDDTISSNTVPLDACPLINGDIKVFHSAITTFYAPSDNSGIRGMRRERIRSTPCWREKEPRRDCALVVEDEQKPGMKGLGVVRVQLFFSFHHESVTYPSPAPDSEGEELLEIPVVTVEPSRIKFSTRRGSTAELDGLVHLVDFSDAENDSSLNITHLAGKERDLGEKQSAIAKEALDKCARLEYENEVLARNLKLKRAEKQIEDLRRFVEDVGTELISRS</sequence>
<evidence type="ECO:0000313" key="3">
    <source>
        <dbReference type="Proteomes" id="UP000775547"/>
    </source>
</evidence>
<dbReference type="Proteomes" id="UP000775547">
    <property type="component" value="Unassembled WGS sequence"/>
</dbReference>
<keyword evidence="1" id="KW-0175">Coiled coil</keyword>
<evidence type="ECO:0000256" key="1">
    <source>
        <dbReference type="SAM" id="Coils"/>
    </source>
</evidence>
<organism evidence="2 3">
    <name type="scientific">Asterophora parasitica</name>
    <dbReference type="NCBI Taxonomy" id="117018"/>
    <lineage>
        <taxon>Eukaryota</taxon>
        <taxon>Fungi</taxon>
        <taxon>Dikarya</taxon>
        <taxon>Basidiomycota</taxon>
        <taxon>Agaricomycotina</taxon>
        <taxon>Agaricomycetes</taxon>
        <taxon>Agaricomycetidae</taxon>
        <taxon>Agaricales</taxon>
        <taxon>Tricholomatineae</taxon>
        <taxon>Lyophyllaceae</taxon>
        <taxon>Asterophora</taxon>
    </lineage>
</organism>
<dbReference type="AlphaFoldDB" id="A0A9P7FZF2"/>
<keyword evidence="3" id="KW-1185">Reference proteome</keyword>
<dbReference type="Pfam" id="PF18759">
    <property type="entry name" value="Plavaka"/>
    <property type="match status" value="1"/>
</dbReference>